<reference evidence="8" key="1">
    <citation type="submission" date="2017-05" db="EMBL/GenBank/DDBJ databases">
        <authorList>
            <person name="Papadimitriou K."/>
        </authorList>
    </citation>
    <scope>NUCLEOTIDE SEQUENCE [LARGE SCALE GENOMIC DNA]</scope>
    <source>
        <strain evidence="8">ACA-DC 3411</strain>
    </source>
</reference>
<dbReference type="InterPro" id="IPR002037">
    <property type="entry name" value="Glyco_hydro_8"/>
</dbReference>
<organism evidence="7 8">
    <name type="scientific">Levilactobacillus zymae</name>
    <dbReference type="NCBI Taxonomy" id="267363"/>
    <lineage>
        <taxon>Bacteria</taxon>
        <taxon>Bacillati</taxon>
        <taxon>Bacillota</taxon>
        <taxon>Bacilli</taxon>
        <taxon>Lactobacillales</taxon>
        <taxon>Lactobacillaceae</taxon>
        <taxon>Levilactobacillus</taxon>
    </lineage>
</organism>
<evidence type="ECO:0000313" key="8">
    <source>
        <dbReference type="Proteomes" id="UP000195412"/>
    </source>
</evidence>
<evidence type="ECO:0000256" key="3">
    <source>
        <dbReference type="ARBA" id="ARBA00022801"/>
    </source>
</evidence>
<proteinExistence type="inferred from homology"/>
<keyword evidence="2" id="KW-0732">Signal</keyword>
<keyword evidence="3 6" id="KW-0378">Hydrolase</keyword>
<dbReference type="Gene3D" id="1.50.10.10">
    <property type="match status" value="1"/>
</dbReference>
<name>A0A1Y6JWK2_9LACO</name>
<dbReference type="GO" id="GO:0000272">
    <property type="term" value="P:polysaccharide catabolic process"/>
    <property type="evidence" value="ECO:0007669"/>
    <property type="project" value="UniProtKB-KW"/>
</dbReference>
<dbReference type="InterPro" id="IPR019834">
    <property type="entry name" value="Glyco_hydro_8_CS"/>
</dbReference>
<dbReference type="EMBL" id="LT854705">
    <property type="protein sequence ID" value="SMS13501.1"/>
    <property type="molecule type" value="Genomic_DNA"/>
</dbReference>
<feature type="active site" description="Nucleophile" evidence="5">
    <location>
        <position position="141"/>
    </location>
</feature>
<evidence type="ECO:0000256" key="4">
    <source>
        <dbReference type="ARBA" id="ARBA00023295"/>
    </source>
</evidence>
<evidence type="ECO:0000256" key="5">
    <source>
        <dbReference type="PROSITE-ProRule" id="PRU10058"/>
    </source>
</evidence>
<dbReference type="RefSeq" id="WP_157667845.1">
    <property type="nucleotide sequence ID" value="NZ_JBPWQU010000049.1"/>
</dbReference>
<dbReference type="InterPro" id="IPR012341">
    <property type="entry name" value="6hp_glycosidase-like_sf"/>
</dbReference>
<evidence type="ECO:0000313" key="7">
    <source>
        <dbReference type="EMBL" id="SMS13501.1"/>
    </source>
</evidence>
<dbReference type="AlphaFoldDB" id="A0A1Y6JWK2"/>
<dbReference type="PROSITE" id="PS00812">
    <property type="entry name" value="GLYCOSYL_HYDROL_F8"/>
    <property type="match status" value="1"/>
</dbReference>
<dbReference type="Proteomes" id="UP000195412">
    <property type="component" value="Chromosome I"/>
</dbReference>
<keyword evidence="6" id="KW-0624">Polysaccharide degradation</keyword>
<keyword evidence="4 6" id="KW-0326">Glycosidase</keyword>
<evidence type="ECO:0000256" key="2">
    <source>
        <dbReference type="ARBA" id="ARBA00022729"/>
    </source>
</evidence>
<comment type="similarity">
    <text evidence="1 6">Belongs to the glycosyl hydrolase 8 (cellulase D) family.</text>
</comment>
<dbReference type="EC" id="3.2.1.-" evidence="6"/>
<evidence type="ECO:0000256" key="1">
    <source>
        <dbReference type="ARBA" id="ARBA00009209"/>
    </source>
</evidence>
<dbReference type="Pfam" id="PF01270">
    <property type="entry name" value="Glyco_hydro_8"/>
    <property type="match status" value="1"/>
</dbReference>
<dbReference type="SUPFAM" id="SSF48208">
    <property type="entry name" value="Six-hairpin glycosidases"/>
    <property type="match status" value="1"/>
</dbReference>
<dbReference type="PRINTS" id="PR00735">
    <property type="entry name" value="GLHYDRLASE8"/>
</dbReference>
<dbReference type="GO" id="GO:0004553">
    <property type="term" value="F:hydrolase activity, hydrolyzing O-glycosyl compounds"/>
    <property type="evidence" value="ECO:0007669"/>
    <property type="project" value="InterPro"/>
</dbReference>
<evidence type="ECO:0000256" key="6">
    <source>
        <dbReference type="RuleBase" id="RU361167"/>
    </source>
</evidence>
<keyword evidence="6" id="KW-0119">Carbohydrate metabolism</keyword>
<dbReference type="InterPro" id="IPR008928">
    <property type="entry name" value="6-hairpin_glycosidase_sf"/>
</dbReference>
<dbReference type="KEGG" id="lzy:LZ3411_0451"/>
<accession>A0A1Y6JWK2</accession>
<sequence>MRRHKYQWLIGALIILVAFAVGAAIYKTQRPQATTTVSPTTIKTHYQTWQRTYLKGTGTQRYVQTTSTGTVQTLSEAQGYGMLITVLAAKQGFANQKTFDQLTRYYLAHRISRTNPLMAWRQTQRGGQMVSTAAEKTSATDGDLDIAYALILADEHWHSRGDLNYGQLAKQLIRAIKRQEINAVTQLPKVGNWATAAKTRNLVRPSDLITAYFRKFASYTGDGSWTRVAQHSQTTLQALSRQHTTGLMADFVTVSGPSRRLGTVRAQQVASVHDDQYGFNACRVPWRVAYDYQLSQSQISRQVVQKMLRFFAKQSQIKAGYTLTGKPTEKYANQAFSAPVAYAAQVVGDQSLSRQATKTLTTALPAKDYYPATLQTLMLLQSGSLDQA</sequence>
<gene>
    <name evidence="7" type="ORF">LZ3411_0451</name>
</gene>
<protein>
    <recommendedName>
        <fullName evidence="6">Glucanase</fullName>
        <ecNumber evidence="6">3.2.1.-</ecNumber>
    </recommendedName>
</protein>